<feature type="transmembrane region" description="Helical" evidence="6">
    <location>
        <begin position="115"/>
        <end position="142"/>
    </location>
</feature>
<keyword evidence="5 6" id="KW-0472">Membrane</keyword>
<feature type="transmembrane region" description="Helical" evidence="6">
    <location>
        <begin position="284"/>
        <end position="305"/>
    </location>
</feature>
<evidence type="ECO:0000256" key="3">
    <source>
        <dbReference type="ARBA" id="ARBA00022692"/>
    </source>
</evidence>
<protein>
    <submittedName>
        <fullName evidence="8">Quinolone resistance transporter</fullName>
    </submittedName>
</protein>
<comment type="subcellular location">
    <subcellularLocation>
        <location evidence="1">Membrane</location>
        <topology evidence="1">Multi-pass membrane protein</topology>
    </subcellularLocation>
</comment>
<proteinExistence type="predicted"/>
<evidence type="ECO:0000256" key="2">
    <source>
        <dbReference type="ARBA" id="ARBA00022448"/>
    </source>
</evidence>
<accession>A0A6J5DFJ7</accession>
<evidence type="ECO:0000259" key="7">
    <source>
        <dbReference type="PROSITE" id="PS50850"/>
    </source>
</evidence>
<dbReference type="PANTHER" id="PTHR43791">
    <property type="entry name" value="PERMEASE-RELATED"/>
    <property type="match status" value="1"/>
</dbReference>
<keyword evidence="9" id="KW-1185">Reference proteome</keyword>
<dbReference type="Pfam" id="PF07690">
    <property type="entry name" value="MFS_1"/>
    <property type="match status" value="1"/>
</dbReference>
<dbReference type="InterPro" id="IPR011701">
    <property type="entry name" value="MFS"/>
</dbReference>
<reference evidence="8 9" key="1">
    <citation type="submission" date="2020-04" db="EMBL/GenBank/DDBJ databases">
        <authorList>
            <person name="De Canck E."/>
        </authorList>
    </citation>
    <scope>NUCLEOTIDE SEQUENCE [LARGE SCALE GENOMIC DNA]</scope>
    <source>
        <strain evidence="8 9">LMG 29739</strain>
    </source>
</reference>
<evidence type="ECO:0000256" key="1">
    <source>
        <dbReference type="ARBA" id="ARBA00004141"/>
    </source>
</evidence>
<dbReference type="PROSITE" id="PS50850">
    <property type="entry name" value="MFS"/>
    <property type="match status" value="1"/>
</dbReference>
<evidence type="ECO:0000313" key="8">
    <source>
        <dbReference type="EMBL" id="CAB3751646.1"/>
    </source>
</evidence>
<dbReference type="CDD" id="cd17319">
    <property type="entry name" value="MFS_ExuT_GudP_like"/>
    <property type="match status" value="1"/>
</dbReference>
<dbReference type="EMBL" id="CADIKF010000007">
    <property type="protein sequence ID" value="CAB3751646.1"/>
    <property type="molecule type" value="Genomic_DNA"/>
</dbReference>
<feature type="transmembrane region" description="Helical" evidence="6">
    <location>
        <begin position="91"/>
        <end position="109"/>
    </location>
</feature>
<feature type="domain" description="Major facilitator superfamily (MFS) profile" evidence="7">
    <location>
        <begin position="25"/>
        <end position="431"/>
    </location>
</feature>
<feature type="transmembrane region" description="Helical" evidence="6">
    <location>
        <begin position="149"/>
        <end position="171"/>
    </location>
</feature>
<dbReference type="AlphaFoldDB" id="A0A6J5DFJ7"/>
<dbReference type="Gene3D" id="1.20.1250.20">
    <property type="entry name" value="MFS general substrate transporter like domains"/>
    <property type="match status" value="2"/>
</dbReference>
<dbReference type="SUPFAM" id="SSF103473">
    <property type="entry name" value="MFS general substrate transporter"/>
    <property type="match status" value="1"/>
</dbReference>
<organism evidence="8 9">
    <name type="scientific">Paraburkholderia solisilvae</name>
    <dbReference type="NCBI Taxonomy" id="624376"/>
    <lineage>
        <taxon>Bacteria</taxon>
        <taxon>Pseudomonadati</taxon>
        <taxon>Pseudomonadota</taxon>
        <taxon>Betaproteobacteria</taxon>
        <taxon>Burkholderiales</taxon>
        <taxon>Burkholderiaceae</taxon>
        <taxon>Paraburkholderia</taxon>
    </lineage>
</organism>
<dbReference type="InterPro" id="IPR036259">
    <property type="entry name" value="MFS_trans_sf"/>
</dbReference>
<dbReference type="Proteomes" id="UP000494329">
    <property type="component" value="Unassembled WGS sequence"/>
</dbReference>
<feature type="transmembrane region" description="Helical" evidence="6">
    <location>
        <begin position="340"/>
        <end position="363"/>
    </location>
</feature>
<dbReference type="RefSeq" id="WP_175110089.1">
    <property type="nucleotide sequence ID" value="NZ_CADIKF010000007.1"/>
</dbReference>
<feature type="transmembrane region" description="Helical" evidence="6">
    <location>
        <begin position="21"/>
        <end position="38"/>
    </location>
</feature>
<keyword evidence="3 6" id="KW-0812">Transmembrane</keyword>
<dbReference type="PANTHER" id="PTHR43791:SF36">
    <property type="entry name" value="TRANSPORTER, PUTATIVE (AFU_ORTHOLOGUE AFUA_6G08340)-RELATED"/>
    <property type="match status" value="1"/>
</dbReference>
<feature type="transmembrane region" description="Helical" evidence="6">
    <location>
        <begin position="183"/>
        <end position="203"/>
    </location>
</feature>
<gene>
    <name evidence="8" type="primary">abaQ</name>
    <name evidence="8" type="ORF">LMG29739_01345</name>
</gene>
<dbReference type="InterPro" id="IPR020846">
    <property type="entry name" value="MFS_dom"/>
</dbReference>
<feature type="transmembrane region" description="Helical" evidence="6">
    <location>
        <begin position="407"/>
        <end position="427"/>
    </location>
</feature>
<dbReference type="FunFam" id="1.20.1250.20:FF:000018">
    <property type="entry name" value="MFS transporter permease"/>
    <property type="match status" value="1"/>
</dbReference>
<dbReference type="GO" id="GO:0022857">
    <property type="term" value="F:transmembrane transporter activity"/>
    <property type="evidence" value="ECO:0007669"/>
    <property type="project" value="InterPro"/>
</dbReference>
<feature type="transmembrane region" description="Helical" evidence="6">
    <location>
        <begin position="317"/>
        <end position="334"/>
    </location>
</feature>
<evidence type="ECO:0000256" key="4">
    <source>
        <dbReference type="ARBA" id="ARBA00022989"/>
    </source>
</evidence>
<evidence type="ECO:0000313" key="9">
    <source>
        <dbReference type="Proteomes" id="UP000494329"/>
    </source>
</evidence>
<evidence type="ECO:0000256" key="6">
    <source>
        <dbReference type="SAM" id="Phobius"/>
    </source>
</evidence>
<sequence length="445" mass="47556">MNAATVGEGMDATHRLATHKAMLRLLPLMCAIYFLSFIDRTNVALAKNALAADLGISAGAYGLGAGIFFIGYALLEVPSNLIAHRVGPRRWIARIAVSWGVLSTAMMFVRGEWSFYVLRVLLGIAEAGLFPALMYMVTLWFAPKDRAVAVGWIYTAPSLALMLGTPLGAALMQLGGVGGLRGWQWMFLLEGVPTIVAGVVLYFKLPDRPGSVKWLTPLQAQSLETHAVIDTHGHVELFSPDWFAAIRRPTTVLIALIYFLNQVAFVGLYFFTPSIVSQMHVKSPLLVGLLSSSVGFGFLVGVLALPRIHRRVSNDCAFLGVLTAGLVVSGLVFIESASQTVQIVLLGVTGFFAGGILPSYWAVAMKRLQGIQAAAGLAFINTIGLLGGFAGPYLFGLAETWSHRSDAGFKVIVAASAIGLCLVPLLARAIRLAQRPAAARAAAFN</sequence>
<keyword evidence="4 6" id="KW-1133">Transmembrane helix</keyword>
<evidence type="ECO:0000256" key="5">
    <source>
        <dbReference type="ARBA" id="ARBA00023136"/>
    </source>
</evidence>
<name>A0A6J5DFJ7_9BURK</name>
<feature type="transmembrane region" description="Helical" evidence="6">
    <location>
        <begin position="58"/>
        <end position="79"/>
    </location>
</feature>
<feature type="transmembrane region" description="Helical" evidence="6">
    <location>
        <begin position="252"/>
        <end position="272"/>
    </location>
</feature>
<keyword evidence="2" id="KW-0813">Transport</keyword>
<dbReference type="GO" id="GO:0005886">
    <property type="term" value="C:plasma membrane"/>
    <property type="evidence" value="ECO:0007669"/>
    <property type="project" value="TreeGrafter"/>
</dbReference>
<feature type="transmembrane region" description="Helical" evidence="6">
    <location>
        <begin position="375"/>
        <end position="395"/>
    </location>
</feature>